<gene>
    <name evidence="2" type="ORF">ASZ90_013409</name>
</gene>
<evidence type="ECO:0000313" key="2">
    <source>
        <dbReference type="EMBL" id="KUG16900.1"/>
    </source>
</evidence>
<dbReference type="EC" id="4.1.1.81" evidence="2"/>
<dbReference type="EMBL" id="LNQE01001474">
    <property type="protein sequence ID" value="KUG16900.1"/>
    <property type="molecule type" value="Genomic_DNA"/>
</dbReference>
<reference evidence="2" key="1">
    <citation type="journal article" date="2015" name="Proc. Natl. Acad. Sci. U.S.A.">
        <title>Networks of energetic and metabolic interactions define dynamics in microbial communities.</title>
        <authorList>
            <person name="Embree M."/>
            <person name="Liu J.K."/>
            <person name="Al-Bassam M.M."/>
            <person name="Zengler K."/>
        </authorList>
    </citation>
    <scope>NUCLEOTIDE SEQUENCE</scope>
</reference>
<evidence type="ECO:0000259" key="1">
    <source>
        <dbReference type="Pfam" id="PF04071"/>
    </source>
</evidence>
<feature type="domain" description="Cysteine-rich small" evidence="1">
    <location>
        <begin position="2"/>
        <end position="62"/>
    </location>
</feature>
<dbReference type="GO" id="GO:0048472">
    <property type="term" value="F:threonine-phosphate decarboxylase activity"/>
    <property type="evidence" value="ECO:0007669"/>
    <property type="project" value="UniProtKB-EC"/>
</dbReference>
<accession>A0A0W8F7P7</accession>
<organism evidence="2">
    <name type="scientific">hydrocarbon metagenome</name>
    <dbReference type="NCBI Taxonomy" id="938273"/>
    <lineage>
        <taxon>unclassified sequences</taxon>
        <taxon>metagenomes</taxon>
        <taxon>ecological metagenomes</taxon>
    </lineage>
</organism>
<dbReference type="InterPro" id="IPR007212">
    <property type="entry name" value="Zf-like"/>
</dbReference>
<proteinExistence type="predicted"/>
<comment type="caution">
    <text evidence="2">The sequence shown here is derived from an EMBL/GenBank/DDBJ whole genome shotgun (WGS) entry which is preliminary data.</text>
</comment>
<dbReference type="AlphaFoldDB" id="A0A0W8F7P7"/>
<dbReference type="Pfam" id="PF04071">
    <property type="entry name" value="zf-like"/>
    <property type="match status" value="1"/>
</dbReference>
<name>A0A0W8F7P7_9ZZZZ</name>
<sequence>MQRLSCERFPCHHPEQDCSLCFCPFYPCRDVRTGGFERDGSWCCENCQIVHQKDVAEMVLDGLLQGLPISQVWKSLEERL</sequence>
<keyword evidence="2" id="KW-0456">Lyase</keyword>
<protein>
    <submittedName>
        <fullName evidence="2">L-threonine 3-o-phosphate decarboxylase</fullName>
        <ecNumber evidence="2">4.1.1.81</ecNumber>
    </submittedName>
</protein>